<accession>A0ABR7R068</accession>
<evidence type="ECO:0000256" key="7">
    <source>
        <dbReference type="RuleBase" id="RU364038"/>
    </source>
</evidence>
<keyword evidence="6 7" id="KW-0676">Redox-active center</keyword>
<dbReference type="EMBL" id="JABURY010000021">
    <property type="protein sequence ID" value="MBC9131845.1"/>
    <property type="molecule type" value="Genomic_DNA"/>
</dbReference>
<dbReference type="InterPro" id="IPR051470">
    <property type="entry name" value="Thiol:disulfide_interchange"/>
</dbReference>
<organism evidence="10 11">
    <name type="scientific">Frischella japonica</name>
    <dbReference type="NCBI Taxonomy" id="2741544"/>
    <lineage>
        <taxon>Bacteria</taxon>
        <taxon>Pseudomonadati</taxon>
        <taxon>Pseudomonadota</taxon>
        <taxon>Gammaproteobacteria</taxon>
        <taxon>Orbales</taxon>
        <taxon>Orbaceae</taxon>
        <taxon>Frischella</taxon>
    </lineage>
</organism>
<evidence type="ECO:0000259" key="9">
    <source>
        <dbReference type="Pfam" id="PF13098"/>
    </source>
</evidence>
<feature type="chain" id="PRO_5044982960" description="Thiol:disulfide interchange protein" evidence="7">
    <location>
        <begin position="24"/>
        <end position="236"/>
    </location>
</feature>
<dbReference type="RefSeq" id="WP_187756286.1">
    <property type="nucleotide sequence ID" value="NZ_JABURY010000021.1"/>
</dbReference>
<feature type="signal peptide" evidence="7">
    <location>
        <begin position="1"/>
        <end position="23"/>
    </location>
</feature>
<gene>
    <name evidence="10" type="primary">dsbC</name>
    <name evidence="10" type="ORF">FcAc13_11095</name>
</gene>
<keyword evidence="3 7" id="KW-0732">Signal</keyword>
<evidence type="ECO:0000256" key="1">
    <source>
        <dbReference type="ARBA" id="ARBA00004418"/>
    </source>
</evidence>
<dbReference type="Gene3D" id="3.40.30.10">
    <property type="entry name" value="Glutaredoxin"/>
    <property type="match status" value="1"/>
</dbReference>
<comment type="function">
    <text evidence="7">Required for disulfide bond formation in some periplasmic proteins. Acts by transferring its disulfide bond to other proteins and is reduced in the process.</text>
</comment>
<keyword evidence="11" id="KW-1185">Reference proteome</keyword>
<comment type="caution">
    <text evidence="10">The sequence shown here is derived from an EMBL/GenBank/DDBJ whole genome shotgun (WGS) entry which is preliminary data.</text>
</comment>
<dbReference type="Gene3D" id="3.10.450.70">
    <property type="entry name" value="Disulphide bond isomerase, DsbC/G, N-terminal"/>
    <property type="match status" value="1"/>
</dbReference>
<evidence type="ECO:0000256" key="5">
    <source>
        <dbReference type="ARBA" id="ARBA00023157"/>
    </source>
</evidence>
<evidence type="ECO:0000259" key="8">
    <source>
        <dbReference type="Pfam" id="PF10411"/>
    </source>
</evidence>
<evidence type="ECO:0000256" key="4">
    <source>
        <dbReference type="ARBA" id="ARBA00022764"/>
    </source>
</evidence>
<dbReference type="InterPro" id="IPR009094">
    <property type="entry name" value="DiS-bond_isomerase_DsbC/G_N_sf"/>
</dbReference>
<evidence type="ECO:0000256" key="3">
    <source>
        <dbReference type="ARBA" id="ARBA00022729"/>
    </source>
</evidence>
<evidence type="ECO:0000313" key="10">
    <source>
        <dbReference type="EMBL" id="MBC9131845.1"/>
    </source>
</evidence>
<dbReference type="SUPFAM" id="SSF52833">
    <property type="entry name" value="Thioredoxin-like"/>
    <property type="match status" value="1"/>
</dbReference>
<sequence length="236" mass="25920">MKKIFSTLTILISIGATVSVAQASDDDILATFDKMGYNSKQLRIEQSEIKSLKMVTTPDAIFYTTDDGKFITQGPIYNIEGGRAKDIANANYARLVASIDKDAIVYKAKNEKFVISVFTDYTCTYCKKLHNEIDSYLDAGITIHYFAFPRQGLDSPIAKDMQSIWSAKDRKAAFDNAYKGGTISPASSLVPYVEMQYKVGHQIGISGTPAIILPSGEVLSGYVPAETLLKILNNTN</sequence>
<dbReference type="PANTHER" id="PTHR35272">
    <property type="entry name" value="THIOL:DISULFIDE INTERCHANGE PROTEIN DSBC-RELATED"/>
    <property type="match status" value="1"/>
</dbReference>
<dbReference type="SUPFAM" id="SSF54423">
    <property type="entry name" value="DsbC/DsbG N-terminal domain-like"/>
    <property type="match status" value="1"/>
</dbReference>
<dbReference type="GO" id="GO:0003756">
    <property type="term" value="F:protein disulfide isomerase activity"/>
    <property type="evidence" value="ECO:0007669"/>
    <property type="project" value="UniProtKB-EC"/>
</dbReference>
<dbReference type="Pfam" id="PF10411">
    <property type="entry name" value="DsbC_N"/>
    <property type="match status" value="1"/>
</dbReference>
<comment type="subcellular location">
    <subcellularLocation>
        <location evidence="1 7">Periplasm</location>
    </subcellularLocation>
</comment>
<evidence type="ECO:0000313" key="11">
    <source>
        <dbReference type="Proteomes" id="UP000651208"/>
    </source>
</evidence>
<feature type="domain" description="Thioredoxin-like fold" evidence="9">
    <location>
        <begin position="108"/>
        <end position="232"/>
    </location>
</feature>
<dbReference type="CDD" id="cd03020">
    <property type="entry name" value="DsbA_DsbC_DsbG"/>
    <property type="match status" value="1"/>
</dbReference>
<dbReference type="PANTHER" id="PTHR35272:SF3">
    <property type="entry name" value="THIOL:DISULFIDE INTERCHANGE PROTEIN DSBC"/>
    <property type="match status" value="1"/>
</dbReference>
<dbReference type="Proteomes" id="UP000651208">
    <property type="component" value="Unassembled WGS sequence"/>
</dbReference>
<proteinExistence type="inferred from homology"/>
<evidence type="ECO:0000256" key="2">
    <source>
        <dbReference type="ARBA" id="ARBA00009813"/>
    </source>
</evidence>
<dbReference type="NCBIfam" id="NF008129">
    <property type="entry name" value="PRK10877.1"/>
    <property type="match status" value="1"/>
</dbReference>
<evidence type="ECO:0000256" key="6">
    <source>
        <dbReference type="ARBA" id="ARBA00023284"/>
    </source>
</evidence>
<dbReference type="InterPro" id="IPR036249">
    <property type="entry name" value="Thioredoxin-like_sf"/>
</dbReference>
<keyword evidence="5" id="KW-1015">Disulfide bond</keyword>
<reference evidence="10 11" key="1">
    <citation type="submission" date="2020-06" db="EMBL/GenBank/DDBJ databases">
        <title>Frischella cerana isolated from Apis cerana gut homogenate.</title>
        <authorList>
            <person name="Wolter L.A."/>
            <person name="Suenami S."/>
            <person name="Miyazaki R."/>
        </authorList>
    </citation>
    <scope>NUCLEOTIDE SEQUENCE [LARGE SCALE GENOMIC DNA]</scope>
    <source>
        <strain evidence="10 11">Ac13</strain>
    </source>
</reference>
<protein>
    <recommendedName>
        <fullName evidence="7">Thiol:disulfide interchange protein</fullName>
    </recommendedName>
</protein>
<name>A0ABR7R068_9GAMM</name>
<dbReference type="InterPro" id="IPR012336">
    <property type="entry name" value="Thioredoxin-like_fold"/>
</dbReference>
<dbReference type="InterPro" id="IPR033954">
    <property type="entry name" value="DiS-bond_Isoase_DsbC/G"/>
</dbReference>
<keyword evidence="10" id="KW-0413">Isomerase</keyword>
<dbReference type="InterPro" id="IPR018950">
    <property type="entry name" value="DiS-bond_isomerase_DsbC/G_N"/>
</dbReference>
<comment type="similarity">
    <text evidence="2 7">Belongs to the thioredoxin family. DsbC subfamily.</text>
</comment>
<keyword evidence="4 7" id="KW-0574">Periplasm</keyword>
<dbReference type="Pfam" id="PF13098">
    <property type="entry name" value="Thioredoxin_2"/>
    <property type="match status" value="1"/>
</dbReference>
<feature type="domain" description="Disulphide bond isomerase DsbC/G N-terminal" evidence="8">
    <location>
        <begin position="20"/>
        <end position="83"/>
    </location>
</feature>